<dbReference type="AlphaFoldDB" id="A0A0J7AIA4"/>
<dbReference type="PANTHER" id="PTHR33154:SF18">
    <property type="entry name" value="ARSENICAL RESISTANCE OPERON REPRESSOR"/>
    <property type="match status" value="1"/>
</dbReference>
<dbReference type="RefSeq" id="WP_000930885.1">
    <property type="nucleotide sequence ID" value="NZ_AP024505.1"/>
</dbReference>
<proteinExistence type="predicted"/>
<protein>
    <submittedName>
        <fullName evidence="5">ArsR family transcriptional regulator</fullName>
    </submittedName>
    <submittedName>
        <fullName evidence="7">Winged helix-turn-helix transcriptional regulator</fullName>
    </submittedName>
</protein>
<dbReference type="EMBL" id="JAEFBZ010000001">
    <property type="protein sequence ID" value="MBK1608956.1"/>
    <property type="molecule type" value="Genomic_DNA"/>
</dbReference>
<dbReference type="InterPro" id="IPR001845">
    <property type="entry name" value="HTH_ArsR_DNA-bd_dom"/>
</dbReference>
<keyword evidence="2" id="KW-0238">DNA-binding</keyword>
<dbReference type="InterPro" id="IPR011991">
    <property type="entry name" value="ArsR-like_HTH"/>
</dbReference>
<dbReference type="Proteomes" id="UP000036243">
    <property type="component" value="Unassembled WGS sequence"/>
</dbReference>
<dbReference type="PANTHER" id="PTHR33154">
    <property type="entry name" value="TRANSCRIPTIONAL REGULATOR, ARSR FAMILY"/>
    <property type="match status" value="1"/>
</dbReference>
<evidence type="ECO:0000313" key="10">
    <source>
        <dbReference type="Proteomes" id="UP000613452"/>
    </source>
</evidence>
<evidence type="ECO:0000313" key="8">
    <source>
        <dbReference type="Proteomes" id="UP000036243"/>
    </source>
</evidence>
<dbReference type="InterPro" id="IPR036390">
    <property type="entry name" value="WH_DNA-bd_sf"/>
</dbReference>
<dbReference type="SMART" id="SM00418">
    <property type="entry name" value="HTH_ARSR"/>
    <property type="match status" value="1"/>
</dbReference>
<dbReference type="Gene3D" id="1.10.10.10">
    <property type="entry name" value="Winged helix-like DNA-binding domain superfamily/Winged helix DNA-binding domain"/>
    <property type="match status" value="1"/>
</dbReference>
<reference evidence="7 10" key="3">
    <citation type="submission" date="2020-12" db="EMBL/GenBank/DDBJ databases">
        <title>Genome assembly for a thermostable protease producing Bacillus cereus MAKP1 strain isolated from chicken gut.</title>
        <authorList>
            <person name="Malaviya A."/>
        </authorList>
    </citation>
    <scope>NUCLEOTIDE SEQUENCE [LARGE SCALE GENOMIC DNA]</scope>
    <source>
        <strain evidence="7 10">MAKP1</strain>
    </source>
</reference>
<comment type="caution">
    <text evidence="5">The sequence shown here is derived from an EMBL/GenBank/DDBJ whole genome shotgun (WGS) entry which is preliminary data.</text>
</comment>
<accession>A0A0J7AIA4</accession>
<evidence type="ECO:0000256" key="3">
    <source>
        <dbReference type="ARBA" id="ARBA00023163"/>
    </source>
</evidence>
<dbReference type="EMBL" id="JYFW01000044">
    <property type="protein sequence ID" value="KMP12851.1"/>
    <property type="molecule type" value="Genomic_DNA"/>
</dbReference>
<organism evidence="5 8">
    <name type="scientific">Bacillus cereus</name>
    <dbReference type="NCBI Taxonomy" id="1396"/>
    <lineage>
        <taxon>Bacteria</taxon>
        <taxon>Bacillati</taxon>
        <taxon>Bacillota</taxon>
        <taxon>Bacilli</taxon>
        <taxon>Bacillales</taxon>
        <taxon>Bacillaceae</taxon>
        <taxon>Bacillus</taxon>
        <taxon>Bacillus cereus group</taxon>
    </lineage>
</organism>
<evidence type="ECO:0000313" key="6">
    <source>
        <dbReference type="EMBL" id="KXY04173.1"/>
    </source>
</evidence>
<evidence type="ECO:0000259" key="4">
    <source>
        <dbReference type="PROSITE" id="PS50987"/>
    </source>
</evidence>
<dbReference type="PROSITE" id="PS50987">
    <property type="entry name" value="HTH_ARSR_2"/>
    <property type="match status" value="1"/>
</dbReference>
<dbReference type="NCBIfam" id="NF033788">
    <property type="entry name" value="HTH_metalloreg"/>
    <property type="match status" value="1"/>
</dbReference>
<dbReference type="Proteomes" id="UP000613452">
    <property type="component" value="Unassembled WGS sequence"/>
</dbReference>
<reference evidence="6 9" key="2">
    <citation type="submission" date="2015-12" db="EMBL/GenBank/DDBJ databases">
        <title>Bacillus cereus Group isolate.</title>
        <authorList>
            <person name="Kovac J."/>
        </authorList>
    </citation>
    <scope>NUCLEOTIDE SEQUENCE [LARGE SCALE GENOMIC DNA]</scope>
    <source>
        <strain evidence="6 9">FSL W8-0275</strain>
    </source>
</reference>
<dbReference type="GO" id="GO:0003700">
    <property type="term" value="F:DNA-binding transcription factor activity"/>
    <property type="evidence" value="ECO:0007669"/>
    <property type="project" value="InterPro"/>
</dbReference>
<dbReference type="GO" id="GO:0003677">
    <property type="term" value="F:DNA binding"/>
    <property type="evidence" value="ECO:0007669"/>
    <property type="project" value="UniProtKB-KW"/>
</dbReference>
<dbReference type="EMBL" id="LOMT01000002">
    <property type="protein sequence ID" value="KXY04173.1"/>
    <property type="molecule type" value="Genomic_DNA"/>
</dbReference>
<name>A0A0J7AIA4_BACCE</name>
<evidence type="ECO:0000313" key="7">
    <source>
        <dbReference type="EMBL" id="MBK1608956.1"/>
    </source>
</evidence>
<dbReference type="Pfam" id="PF01022">
    <property type="entry name" value="HTH_5"/>
    <property type="match status" value="1"/>
</dbReference>
<dbReference type="GeneID" id="92800161"/>
<dbReference type="OMA" id="KSLCVCD"/>
<dbReference type="CDD" id="cd00090">
    <property type="entry name" value="HTH_ARSR"/>
    <property type="match status" value="1"/>
</dbReference>
<gene>
    <name evidence="6" type="ORF">AT274_07385</name>
    <name evidence="7" type="ORF">JCR31_13675</name>
    <name evidence="5" type="ORF">TQ94_28720</name>
</gene>
<keyword evidence="1" id="KW-0805">Transcription regulation</keyword>
<dbReference type="InterPro" id="IPR036388">
    <property type="entry name" value="WH-like_DNA-bd_sf"/>
</dbReference>
<evidence type="ECO:0000313" key="5">
    <source>
        <dbReference type="EMBL" id="KMP12851.1"/>
    </source>
</evidence>
<evidence type="ECO:0000256" key="2">
    <source>
        <dbReference type="ARBA" id="ARBA00023125"/>
    </source>
</evidence>
<dbReference type="PATRIC" id="fig|1396.437.peg.5530"/>
<feature type="domain" description="HTH arsR-type" evidence="4">
    <location>
        <begin position="1"/>
        <end position="92"/>
    </location>
</feature>
<evidence type="ECO:0000256" key="1">
    <source>
        <dbReference type="ARBA" id="ARBA00023015"/>
    </source>
</evidence>
<dbReference type="SUPFAM" id="SSF46785">
    <property type="entry name" value="Winged helix' DNA-binding domain"/>
    <property type="match status" value="1"/>
</dbReference>
<sequence>MLNDNVIKFKALADETRLKILYEISQNNRLCVSDLQEIFKMPQSKMSYHLKLLLSSKIITKHNQAQWSFYEVNHEEIKKLVSPAVYEMLIKRAVESK</sequence>
<dbReference type="Proteomes" id="UP000075591">
    <property type="component" value="Unassembled WGS sequence"/>
</dbReference>
<keyword evidence="3" id="KW-0804">Transcription</keyword>
<dbReference type="PRINTS" id="PR00778">
    <property type="entry name" value="HTHARSR"/>
</dbReference>
<dbReference type="InterPro" id="IPR051081">
    <property type="entry name" value="HTH_MetalResp_TranReg"/>
</dbReference>
<reference evidence="5 8" key="1">
    <citation type="submission" date="2015-02" db="EMBL/GenBank/DDBJ databases">
        <title>Evolution of B. cereus sensu lato: Distribution, horizontal transfer and duplication of chromosomal virulence genes.</title>
        <authorList>
            <person name="Boehm M.-E."/>
            <person name="Huptas C."/>
            <person name="Krey V.M."/>
            <person name="Scherer S."/>
        </authorList>
    </citation>
    <scope>NUCLEOTIDE SEQUENCE [LARGE SCALE GENOMIC DNA]</scope>
    <source>
        <strain evidence="5 8">#17</strain>
    </source>
</reference>
<evidence type="ECO:0000313" key="9">
    <source>
        <dbReference type="Proteomes" id="UP000075591"/>
    </source>
</evidence>